<dbReference type="AlphaFoldDB" id="A0A2W4ZEV0"/>
<dbReference type="InterPro" id="IPR011006">
    <property type="entry name" value="CheY-like_superfamily"/>
</dbReference>
<evidence type="ECO:0000256" key="2">
    <source>
        <dbReference type="ARBA" id="ARBA00022500"/>
    </source>
</evidence>
<evidence type="ECO:0000313" key="11">
    <source>
        <dbReference type="Proteomes" id="UP000248614"/>
    </source>
</evidence>
<dbReference type="Pfam" id="PF01339">
    <property type="entry name" value="CheB_methylest"/>
    <property type="match status" value="1"/>
</dbReference>
<keyword evidence="2 6" id="KW-0145">Chemotaxis</keyword>
<feature type="domain" description="CheB-type methylesterase" evidence="9">
    <location>
        <begin position="147"/>
        <end position="323"/>
    </location>
</feature>
<protein>
    <recommendedName>
        <fullName evidence="4">protein-glutamate methylesterase</fullName>
        <ecNumber evidence="4">3.1.1.61</ecNumber>
    </recommendedName>
</protein>
<evidence type="ECO:0000256" key="4">
    <source>
        <dbReference type="ARBA" id="ARBA00039140"/>
    </source>
</evidence>
<keyword evidence="7" id="KW-0597">Phosphoprotein</keyword>
<dbReference type="GO" id="GO:0006935">
    <property type="term" value="P:chemotaxis"/>
    <property type="evidence" value="ECO:0007669"/>
    <property type="project" value="UniProtKB-UniRule"/>
</dbReference>
<dbReference type="PROSITE" id="PS50110">
    <property type="entry name" value="RESPONSE_REGULATORY"/>
    <property type="match status" value="1"/>
</dbReference>
<dbReference type="Gene3D" id="3.40.50.180">
    <property type="entry name" value="Methylesterase CheB, C-terminal domain"/>
    <property type="match status" value="1"/>
</dbReference>
<dbReference type="InterPro" id="IPR008248">
    <property type="entry name" value="CheB-like"/>
</dbReference>
<feature type="domain" description="Response regulatory" evidence="8">
    <location>
        <begin position="1"/>
        <end position="117"/>
    </location>
</feature>
<dbReference type="PANTHER" id="PTHR42872:SF6">
    <property type="entry name" value="PROTEIN-GLUTAMATE METHYLESTERASE_PROTEIN-GLUTAMINE GLUTAMINASE"/>
    <property type="match status" value="1"/>
</dbReference>
<gene>
    <name evidence="10" type="ORF">DI632_02560</name>
</gene>
<dbReference type="GO" id="GO:0005737">
    <property type="term" value="C:cytoplasm"/>
    <property type="evidence" value="ECO:0007669"/>
    <property type="project" value="InterPro"/>
</dbReference>
<reference evidence="10 11" key="1">
    <citation type="submission" date="2017-08" db="EMBL/GenBank/DDBJ databases">
        <title>Infants hospitalized years apart are colonized by the same room-sourced microbial strains.</title>
        <authorList>
            <person name="Brooks B."/>
            <person name="Olm M.R."/>
            <person name="Firek B.A."/>
            <person name="Baker R."/>
            <person name="Thomas B.C."/>
            <person name="Morowitz M.J."/>
            <person name="Banfield J.F."/>
        </authorList>
    </citation>
    <scope>NUCLEOTIDE SEQUENCE [LARGE SCALE GENOMIC DNA]</scope>
    <source>
        <strain evidence="10">S2_018_000_R3_110</strain>
    </source>
</reference>
<feature type="modified residue" description="4-aspartylphosphate" evidence="7">
    <location>
        <position position="50"/>
    </location>
</feature>
<dbReference type="CDD" id="cd17541">
    <property type="entry name" value="REC_CheB-like"/>
    <property type="match status" value="1"/>
</dbReference>
<dbReference type="GO" id="GO:0000156">
    <property type="term" value="F:phosphorelay response regulator activity"/>
    <property type="evidence" value="ECO:0007669"/>
    <property type="project" value="InterPro"/>
</dbReference>
<dbReference type="InterPro" id="IPR000673">
    <property type="entry name" value="Sig_transdc_resp-reg_Me-estase"/>
</dbReference>
<evidence type="ECO:0000256" key="1">
    <source>
        <dbReference type="ARBA" id="ARBA00022490"/>
    </source>
</evidence>
<dbReference type="PIRSF" id="PIRSF000876">
    <property type="entry name" value="RR_chemtxs_CheB"/>
    <property type="match status" value="1"/>
</dbReference>
<feature type="active site" evidence="6">
    <location>
        <position position="159"/>
    </location>
</feature>
<evidence type="ECO:0000256" key="5">
    <source>
        <dbReference type="ARBA" id="ARBA00048267"/>
    </source>
</evidence>
<feature type="active site" evidence="6">
    <location>
        <position position="186"/>
    </location>
</feature>
<evidence type="ECO:0000259" key="8">
    <source>
        <dbReference type="PROSITE" id="PS50110"/>
    </source>
</evidence>
<dbReference type="Proteomes" id="UP000248614">
    <property type="component" value="Unassembled WGS sequence"/>
</dbReference>
<dbReference type="GO" id="GO:0008984">
    <property type="term" value="F:protein-glutamate methylesterase activity"/>
    <property type="evidence" value="ECO:0007669"/>
    <property type="project" value="UniProtKB-EC"/>
</dbReference>
<dbReference type="SUPFAM" id="SSF52172">
    <property type="entry name" value="CheY-like"/>
    <property type="match status" value="1"/>
</dbReference>
<dbReference type="EMBL" id="QFNF01000004">
    <property type="protein sequence ID" value="PZO80206.1"/>
    <property type="molecule type" value="Genomic_DNA"/>
</dbReference>
<organism evidence="10 11">
    <name type="scientific">Sphingomonas hengshuiensis</name>
    <dbReference type="NCBI Taxonomy" id="1609977"/>
    <lineage>
        <taxon>Bacteria</taxon>
        <taxon>Pseudomonadati</taxon>
        <taxon>Pseudomonadota</taxon>
        <taxon>Alphaproteobacteria</taxon>
        <taxon>Sphingomonadales</taxon>
        <taxon>Sphingomonadaceae</taxon>
        <taxon>Sphingomonas</taxon>
    </lineage>
</organism>
<dbReference type="CDD" id="cd16432">
    <property type="entry name" value="CheB_Rec"/>
    <property type="match status" value="1"/>
</dbReference>
<sequence>MIVEDSGVVRTLLTHIIGSDPRLTVAGSFATAEEAIAALPSLRPDVISMDIRLPGIDGLEATRRIMADHPTPIVVISASMDGGAMGTSMDALRAGALSVVEKPVGLGDAAYAQVAHEIRTQLAIMSEVAVVRRRMHAISPVPVQPPRQRGASMLLVAASTGGPPALARLFGALPADLPVPVLLVQHMGASFMSGFASWLDSVVPQRVEIARGGDTPAAGAIHVAPGNAHLVVARGGTLRIATDGPVGGQRPSATRLIESAAVALDGAALAVVLTGMGEDGAAGVRALLAAGGQAVAEDASTSVVYGMPAAAQRAGALSLPLDLIAPHVRRVLERQR</sequence>
<comment type="catalytic activity">
    <reaction evidence="5">
        <text>[protein]-L-glutamate 5-O-methyl ester + H2O = L-glutamyl-[protein] + methanol + H(+)</text>
        <dbReference type="Rhea" id="RHEA:23236"/>
        <dbReference type="Rhea" id="RHEA-COMP:10208"/>
        <dbReference type="Rhea" id="RHEA-COMP:10311"/>
        <dbReference type="ChEBI" id="CHEBI:15377"/>
        <dbReference type="ChEBI" id="CHEBI:15378"/>
        <dbReference type="ChEBI" id="CHEBI:17790"/>
        <dbReference type="ChEBI" id="CHEBI:29973"/>
        <dbReference type="ChEBI" id="CHEBI:82795"/>
        <dbReference type="EC" id="3.1.1.61"/>
    </reaction>
</comment>
<evidence type="ECO:0000256" key="6">
    <source>
        <dbReference type="PROSITE-ProRule" id="PRU00050"/>
    </source>
</evidence>
<dbReference type="SUPFAM" id="SSF52738">
    <property type="entry name" value="Methylesterase CheB, C-terminal domain"/>
    <property type="match status" value="1"/>
</dbReference>
<comment type="caution">
    <text evidence="10">The sequence shown here is derived from an EMBL/GenBank/DDBJ whole genome shotgun (WGS) entry which is preliminary data.</text>
</comment>
<keyword evidence="1" id="KW-0963">Cytoplasm</keyword>
<accession>A0A2W4ZEV0</accession>
<dbReference type="PANTHER" id="PTHR42872">
    <property type="entry name" value="PROTEIN-GLUTAMATE METHYLESTERASE/PROTEIN-GLUTAMINE GLUTAMINASE"/>
    <property type="match status" value="1"/>
</dbReference>
<evidence type="ECO:0000256" key="3">
    <source>
        <dbReference type="ARBA" id="ARBA00022801"/>
    </source>
</evidence>
<evidence type="ECO:0000313" key="10">
    <source>
        <dbReference type="EMBL" id="PZO80206.1"/>
    </source>
</evidence>
<evidence type="ECO:0000259" key="9">
    <source>
        <dbReference type="PROSITE" id="PS50122"/>
    </source>
</evidence>
<dbReference type="InterPro" id="IPR035909">
    <property type="entry name" value="CheB_C"/>
</dbReference>
<dbReference type="Gene3D" id="3.40.50.2300">
    <property type="match status" value="1"/>
</dbReference>
<feature type="active site" evidence="6">
    <location>
        <position position="279"/>
    </location>
</feature>
<dbReference type="InterPro" id="IPR001789">
    <property type="entry name" value="Sig_transdc_resp-reg_receiver"/>
</dbReference>
<name>A0A2W4ZEV0_9SPHN</name>
<dbReference type="EC" id="3.1.1.61" evidence="4"/>
<dbReference type="SMART" id="SM00448">
    <property type="entry name" value="REC"/>
    <property type="match status" value="1"/>
</dbReference>
<keyword evidence="3 6" id="KW-0378">Hydrolase</keyword>
<proteinExistence type="predicted"/>
<dbReference type="PROSITE" id="PS50122">
    <property type="entry name" value="CHEB"/>
    <property type="match status" value="1"/>
</dbReference>
<dbReference type="Pfam" id="PF00072">
    <property type="entry name" value="Response_reg"/>
    <property type="match status" value="1"/>
</dbReference>
<evidence type="ECO:0000256" key="7">
    <source>
        <dbReference type="PROSITE-ProRule" id="PRU00169"/>
    </source>
</evidence>